<name>A0AC35TMT6_9BILA</name>
<proteinExistence type="predicted"/>
<organism evidence="1 2">
    <name type="scientific">Rhabditophanes sp. KR3021</name>
    <dbReference type="NCBI Taxonomy" id="114890"/>
    <lineage>
        <taxon>Eukaryota</taxon>
        <taxon>Metazoa</taxon>
        <taxon>Ecdysozoa</taxon>
        <taxon>Nematoda</taxon>
        <taxon>Chromadorea</taxon>
        <taxon>Rhabditida</taxon>
        <taxon>Tylenchina</taxon>
        <taxon>Panagrolaimomorpha</taxon>
        <taxon>Strongyloidoidea</taxon>
        <taxon>Alloionematidae</taxon>
        <taxon>Rhabditophanes</taxon>
    </lineage>
</organism>
<dbReference type="Proteomes" id="UP000095286">
    <property type="component" value="Unplaced"/>
</dbReference>
<sequence length="531" mass="60086">MHFLNYLILASILTLVHNYKILYVVPAFGPSHIKFMGSTCDILAAAGHEVHFFIPALDIGIEKTGTKLCKVLTTEKTSDLNELVSNRDAFQTSLWNKDMLSYTSFMKMVEMLKMNAAVNCKRLFYNDTLTEYMRNQKYDLGLGEAFFYSHFALFKHWRIDRHIAMTAGGIQSSHYKYMGLTFPIAQLPDMSTIATDKEMGFFNRIRNIWSFYLSTQFTENVIDAEQSIIDAKFGGGFYDIRQQFRDSSFLMTNNDNLISYAVGVTSKIVSIGGLSIPSYKKVDPEYDAMLSKSKTTILISFGSVAKSVLMPLKMKESFIKVIKQNPETTFLWKYEQVDDPLLKGIDNLCVLNWTKQSDLLYDSRLNGFITHGGLNSITEAGHTGTPVIVIPLFADQFSNAKIMEKLQVGIYLSKDDAANEEKLAEAVQKLLVKDGELSKNAFRLKQMLANRPYNQTEVFIKHVEFAARFGKLNNLNMEGHDISIFTYALLDIIAFGIVVLLLIVGLIVCTIRKIISYFSSKTVSPIQKKTN</sequence>
<evidence type="ECO:0000313" key="1">
    <source>
        <dbReference type="Proteomes" id="UP000095286"/>
    </source>
</evidence>
<evidence type="ECO:0000313" key="2">
    <source>
        <dbReference type="WBParaSite" id="RSKR_0000233000.1"/>
    </source>
</evidence>
<protein>
    <submittedName>
        <fullName evidence="2">Glucuronosyltransferase</fullName>
    </submittedName>
</protein>
<accession>A0AC35TMT6</accession>
<reference evidence="2" key="1">
    <citation type="submission" date="2016-11" db="UniProtKB">
        <authorList>
            <consortium name="WormBaseParasite"/>
        </authorList>
    </citation>
    <scope>IDENTIFICATION</scope>
    <source>
        <strain evidence="2">KR3021</strain>
    </source>
</reference>
<dbReference type="WBParaSite" id="RSKR_0000233000.1">
    <property type="protein sequence ID" value="RSKR_0000233000.1"/>
    <property type="gene ID" value="RSKR_0000233000"/>
</dbReference>